<keyword evidence="2" id="KW-0732">Signal</keyword>
<accession>A0A443RXA4</accession>
<keyword evidence="3" id="KW-0648">Protein biosynthesis</keyword>
<name>A0A443RXA4_9ACAR</name>
<evidence type="ECO:0000256" key="1">
    <source>
        <dbReference type="SAM" id="MobiDB-lite"/>
    </source>
</evidence>
<dbReference type="Proteomes" id="UP000288716">
    <property type="component" value="Unassembled WGS sequence"/>
</dbReference>
<feature type="non-terminal residue" evidence="3">
    <location>
        <position position="346"/>
    </location>
</feature>
<sequence>MKINSELLLLVSLITADRVCESDILCQAIVLIPNRKHATELQSINNSLLSPLKINSRLCSAQSSLKDDMEALNAGSQVIVGTIGRIYDLISIGTISLRNVKLCAILDWESFDSVEIDDILYLIPDTVQRIIFCSEFVNIPLSLKGIKVKPLEAELSENEVLGNSIKSEVSSSEETNLNELKQTAISDSSKHSDEETNLISENMTHTSNPEISVDIAADSLEIVTVSRNETMNGNVAKEQLLANNEDTNVHCKPDENLPIKDSVSPIVKNILQEILGIMETNDEKVSKTQKECLEYPQMPNCIDDRMDNKISDTLTSVSSVPKQKNKKSKSKSRRLEMLNFNSIKMY</sequence>
<keyword evidence="4" id="KW-1185">Reference proteome</keyword>
<dbReference type="InterPro" id="IPR027417">
    <property type="entry name" value="P-loop_NTPase"/>
</dbReference>
<feature type="region of interest" description="Disordered" evidence="1">
    <location>
        <begin position="313"/>
        <end position="332"/>
    </location>
</feature>
<feature type="signal peptide" evidence="2">
    <location>
        <begin position="1"/>
        <end position="22"/>
    </location>
</feature>
<dbReference type="AlphaFoldDB" id="A0A443RXA4"/>
<evidence type="ECO:0000313" key="4">
    <source>
        <dbReference type="Proteomes" id="UP000288716"/>
    </source>
</evidence>
<dbReference type="STRING" id="299467.A0A443RXA4"/>
<dbReference type="EMBL" id="NCKV01023807">
    <property type="protein sequence ID" value="RWS19669.1"/>
    <property type="molecule type" value="Genomic_DNA"/>
</dbReference>
<feature type="compositionally biased region" description="Basic residues" evidence="1">
    <location>
        <begin position="323"/>
        <end position="332"/>
    </location>
</feature>
<comment type="caution">
    <text evidence="3">The sequence shown here is derived from an EMBL/GenBank/DDBJ whole genome shotgun (WGS) entry which is preliminary data.</text>
</comment>
<gene>
    <name evidence="3" type="ORF">B4U80_14392</name>
</gene>
<dbReference type="VEuPathDB" id="VectorBase:LDEU012371"/>
<evidence type="ECO:0000256" key="2">
    <source>
        <dbReference type="SAM" id="SignalP"/>
    </source>
</evidence>
<feature type="chain" id="PRO_5019529173" evidence="2">
    <location>
        <begin position="23"/>
        <end position="346"/>
    </location>
</feature>
<protein>
    <submittedName>
        <fullName evidence="3">Eukaryotic initiation factor 4A-I-like protein</fullName>
    </submittedName>
</protein>
<keyword evidence="3" id="KW-0396">Initiation factor</keyword>
<dbReference type="GO" id="GO:0003743">
    <property type="term" value="F:translation initiation factor activity"/>
    <property type="evidence" value="ECO:0007669"/>
    <property type="project" value="UniProtKB-KW"/>
</dbReference>
<dbReference type="SUPFAM" id="SSF52540">
    <property type="entry name" value="P-loop containing nucleoside triphosphate hydrolases"/>
    <property type="match status" value="1"/>
</dbReference>
<proteinExistence type="predicted"/>
<reference evidence="3 4" key="1">
    <citation type="journal article" date="2018" name="Gigascience">
        <title>Genomes of trombidid mites reveal novel predicted allergens and laterally-transferred genes associated with secondary metabolism.</title>
        <authorList>
            <person name="Dong X."/>
            <person name="Chaisiri K."/>
            <person name="Xia D."/>
            <person name="Armstrong S.D."/>
            <person name="Fang Y."/>
            <person name="Donnelly M.J."/>
            <person name="Kadowaki T."/>
            <person name="McGarry J.W."/>
            <person name="Darby A.C."/>
            <person name="Makepeace B.L."/>
        </authorList>
    </citation>
    <scope>NUCLEOTIDE SEQUENCE [LARGE SCALE GENOMIC DNA]</scope>
    <source>
        <strain evidence="3">UoL-UT</strain>
    </source>
</reference>
<dbReference type="Gene3D" id="3.40.50.300">
    <property type="entry name" value="P-loop containing nucleotide triphosphate hydrolases"/>
    <property type="match status" value="1"/>
</dbReference>
<organism evidence="3 4">
    <name type="scientific">Leptotrombidium deliense</name>
    <dbReference type="NCBI Taxonomy" id="299467"/>
    <lineage>
        <taxon>Eukaryota</taxon>
        <taxon>Metazoa</taxon>
        <taxon>Ecdysozoa</taxon>
        <taxon>Arthropoda</taxon>
        <taxon>Chelicerata</taxon>
        <taxon>Arachnida</taxon>
        <taxon>Acari</taxon>
        <taxon>Acariformes</taxon>
        <taxon>Trombidiformes</taxon>
        <taxon>Prostigmata</taxon>
        <taxon>Anystina</taxon>
        <taxon>Parasitengona</taxon>
        <taxon>Trombiculoidea</taxon>
        <taxon>Trombiculidae</taxon>
        <taxon>Leptotrombidium</taxon>
    </lineage>
</organism>
<evidence type="ECO:0000313" key="3">
    <source>
        <dbReference type="EMBL" id="RWS19669.1"/>
    </source>
</evidence>